<evidence type="ECO:0000256" key="1">
    <source>
        <dbReference type="SAM" id="MobiDB-lite"/>
    </source>
</evidence>
<proteinExistence type="predicted"/>
<dbReference type="HOGENOM" id="CLU_021946_1_0_1"/>
<evidence type="ECO:0000259" key="2">
    <source>
        <dbReference type="PROSITE" id="PS00028"/>
    </source>
</evidence>
<protein>
    <recommendedName>
        <fullName evidence="2">C2H2-type domain-containing protein</fullName>
    </recommendedName>
</protein>
<dbReference type="OMA" id="DQHKNED"/>
<sequence>MDTSHRASDCLDYGYDAPYSGQGNTQRKGLMTYKQFTQELEDDVSPGEAENRYQEYKASYISTQKEVYFDQHKNEDWLKDMYHPTNLLSVIKRRNELCRTAAKKLILDLRSGTLDLGPGMTAGAASKSGNESDGISADDEDYDNKRSHHRVLIKETEPLSDAPKAHPVSSHYRRIQTDIEQTLALVQKLDEEKGIVGNILSTGDHGNSDGDKSHAGSTGPIVIVRGLTTVKGLEGLELLDTLLTYLWRVHGVDYYGMSESKNAKGLRHVRADKKSTNTSRSSSADWEKKLDSFWQERLTTGKDPLVALTAKDKIDASADKNLESYVTKVKDDKYGWKYGCGAKGCIKIFHAPEFVLKHLNLKHLDLVSKLTLKVQDDIYFQNYMNDPSAPGGIPVIQQHAPKQDRIQQRPTSTELGVSGEQNCFAVEIPTPPILIPVPGAGPLGPFVPASPEVVMQMMRGQGSQHGMNSAMLGPMMPMYPPRPPNPRPLRSYKDLDDPGEEVTAVDYRSL</sequence>
<dbReference type="InterPro" id="IPR039727">
    <property type="entry name" value="SE/Ars2"/>
</dbReference>
<evidence type="ECO:0000313" key="3">
    <source>
        <dbReference type="EnsemblPlants" id="OB02G13260.1"/>
    </source>
</evidence>
<name>J3L9K9_ORYBR</name>
<dbReference type="STRING" id="4533.J3L9K9"/>
<dbReference type="PANTHER" id="PTHR13165">
    <property type="entry name" value="ARSENITE-RESISTANCE PROTEIN 2"/>
    <property type="match status" value="1"/>
</dbReference>
<dbReference type="PANTHER" id="PTHR13165:SF4">
    <property type="entry name" value="OS02G0149600 PROTEIN"/>
    <property type="match status" value="1"/>
</dbReference>
<dbReference type="Pfam" id="PF12066">
    <property type="entry name" value="SERRATE_Ars2_N"/>
    <property type="match status" value="1"/>
</dbReference>
<dbReference type="eggNOG" id="KOG2295">
    <property type="taxonomic scope" value="Eukaryota"/>
</dbReference>
<dbReference type="PROSITE" id="PS00028">
    <property type="entry name" value="ZINC_FINGER_C2H2_1"/>
    <property type="match status" value="1"/>
</dbReference>
<feature type="region of interest" description="Disordered" evidence="1">
    <location>
        <begin position="481"/>
        <end position="510"/>
    </location>
</feature>
<dbReference type="InterPro" id="IPR007042">
    <property type="entry name" value="SERRATE/Ars2_C"/>
</dbReference>
<dbReference type="Pfam" id="PF04959">
    <property type="entry name" value="ARS2"/>
    <property type="match status" value="1"/>
</dbReference>
<accession>J3L9K9</accession>
<keyword evidence="4" id="KW-1185">Reference proteome</keyword>
<dbReference type="EnsemblPlants" id="OB02G13260.1">
    <property type="protein sequence ID" value="OB02G13260.1"/>
    <property type="gene ID" value="OB02G13260"/>
</dbReference>
<dbReference type="GO" id="GO:0031053">
    <property type="term" value="P:primary miRNA processing"/>
    <property type="evidence" value="ECO:0007669"/>
    <property type="project" value="TreeGrafter"/>
</dbReference>
<evidence type="ECO:0000313" key="4">
    <source>
        <dbReference type="Proteomes" id="UP000006038"/>
    </source>
</evidence>
<dbReference type="Gramene" id="OB02G13260.1">
    <property type="protein sequence ID" value="OB02G13260.1"/>
    <property type="gene ID" value="OB02G13260"/>
</dbReference>
<dbReference type="InterPro" id="IPR021933">
    <property type="entry name" value="SERRATE/Ars2_N"/>
</dbReference>
<dbReference type="Proteomes" id="UP000006038">
    <property type="component" value="Unassembled WGS sequence"/>
</dbReference>
<feature type="region of interest" description="Disordered" evidence="1">
    <location>
        <begin position="120"/>
        <end position="144"/>
    </location>
</feature>
<dbReference type="InterPro" id="IPR013087">
    <property type="entry name" value="Znf_C2H2_type"/>
</dbReference>
<feature type="domain" description="C2H2-type" evidence="2">
    <location>
        <begin position="340"/>
        <end position="363"/>
    </location>
</feature>
<dbReference type="GO" id="GO:0016604">
    <property type="term" value="C:nuclear body"/>
    <property type="evidence" value="ECO:0007669"/>
    <property type="project" value="TreeGrafter"/>
</dbReference>
<organism evidence="3">
    <name type="scientific">Oryza brachyantha</name>
    <name type="common">malo sina</name>
    <dbReference type="NCBI Taxonomy" id="4533"/>
    <lineage>
        <taxon>Eukaryota</taxon>
        <taxon>Viridiplantae</taxon>
        <taxon>Streptophyta</taxon>
        <taxon>Embryophyta</taxon>
        <taxon>Tracheophyta</taxon>
        <taxon>Spermatophyta</taxon>
        <taxon>Magnoliopsida</taxon>
        <taxon>Liliopsida</taxon>
        <taxon>Poales</taxon>
        <taxon>Poaceae</taxon>
        <taxon>BOP clade</taxon>
        <taxon>Oryzoideae</taxon>
        <taxon>Oryzeae</taxon>
        <taxon>Oryzinae</taxon>
        <taxon>Oryza</taxon>
    </lineage>
</organism>
<dbReference type="AlphaFoldDB" id="J3L9K9"/>
<reference evidence="3" key="1">
    <citation type="submission" date="2013-04" db="UniProtKB">
        <authorList>
            <consortium name="EnsemblPlants"/>
        </authorList>
    </citation>
    <scope>IDENTIFICATION</scope>
</reference>